<keyword evidence="6" id="KW-0472">Membrane</keyword>
<dbReference type="PANTHER" id="PTHR12953:SF0">
    <property type="entry name" value="SUN DOMAIN-CONTAINING OSSIFICATION FACTOR"/>
    <property type="match status" value="1"/>
</dbReference>
<feature type="compositionally biased region" description="Basic and acidic residues" evidence="11">
    <location>
        <begin position="1106"/>
        <end position="1119"/>
    </location>
</feature>
<evidence type="ECO:0000256" key="8">
    <source>
        <dbReference type="ARBA" id="ARBA00046288"/>
    </source>
</evidence>
<keyword evidence="3" id="KW-0732">Signal</keyword>
<feature type="compositionally biased region" description="Polar residues" evidence="11">
    <location>
        <begin position="837"/>
        <end position="870"/>
    </location>
</feature>
<dbReference type="FunFam" id="2.60.120.260:FF:000099">
    <property type="entry name" value="Uncharacterized protein, isoform C"/>
    <property type="match status" value="1"/>
</dbReference>
<comment type="subcellular location">
    <subcellularLocation>
        <location evidence="8">Endomembrane system</location>
        <topology evidence="8">Single-pass type I membrane protein</topology>
    </subcellularLocation>
    <subcellularLocation>
        <location evidence="1">Endoplasmic reticulum membrane</location>
        <topology evidence="1">Single-pass membrane protein</topology>
    </subcellularLocation>
</comment>
<feature type="region of interest" description="Disordered" evidence="11">
    <location>
        <begin position="771"/>
        <end position="870"/>
    </location>
</feature>
<feature type="compositionally biased region" description="Low complexity" evidence="11">
    <location>
        <begin position="776"/>
        <end position="787"/>
    </location>
</feature>
<feature type="region of interest" description="Disordered" evidence="11">
    <location>
        <begin position="1357"/>
        <end position="1407"/>
    </location>
</feature>
<evidence type="ECO:0000256" key="1">
    <source>
        <dbReference type="ARBA" id="ARBA00004389"/>
    </source>
</evidence>
<organism evidence="13 15">
    <name type="scientific">Ceratina calcarata</name>
    <dbReference type="NCBI Taxonomy" id="156304"/>
    <lineage>
        <taxon>Eukaryota</taxon>
        <taxon>Metazoa</taxon>
        <taxon>Ecdysozoa</taxon>
        <taxon>Arthropoda</taxon>
        <taxon>Hexapoda</taxon>
        <taxon>Insecta</taxon>
        <taxon>Pterygota</taxon>
        <taxon>Neoptera</taxon>
        <taxon>Endopterygota</taxon>
        <taxon>Hymenoptera</taxon>
        <taxon>Apocrita</taxon>
        <taxon>Aculeata</taxon>
        <taxon>Apoidea</taxon>
        <taxon>Anthophila</taxon>
        <taxon>Apidae</taxon>
        <taxon>Ceratina</taxon>
        <taxon>Zadontomerus</taxon>
    </lineage>
</organism>
<feature type="region of interest" description="Disordered" evidence="11">
    <location>
        <begin position="1149"/>
        <end position="1168"/>
    </location>
</feature>
<name>A0AAJ7S2M2_9HYME</name>
<evidence type="ECO:0000256" key="2">
    <source>
        <dbReference type="ARBA" id="ARBA00022692"/>
    </source>
</evidence>
<feature type="region of interest" description="Disordered" evidence="11">
    <location>
        <begin position="1106"/>
        <end position="1135"/>
    </location>
</feature>
<feature type="region of interest" description="Disordered" evidence="11">
    <location>
        <begin position="205"/>
        <end position="226"/>
    </location>
</feature>
<evidence type="ECO:0000256" key="5">
    <source>
        <dbReference type="ARBA" id="ARBA00022989"/>
    </source>
</evidence>
<comment type="subunit">
    <text evidence="10">Interacts with EMP65.</text>
</comment>
<evidence type="ECO:0000313" key="14">
    <source>
        <dbReference type="RefSeq" id="XP_026670211.1"/>
    </source>
</evidence>
<dbReference type="Proteomes" id="UP000694925">
    <property type="component" value="Unplaced"/>
</dbReference>
<keyword evidence="5" id="KW-1133">Transmembrane helix</keyword>
<feature type="compositionally biased region" description="Polar residues" evidence="11">
    <location>
        <begin position="1357"/>
        <end position="1377"/>
    </location>
</feature>
<feature type="region of interest" description="Disordered" evidence="11">
    <location>
        <begin position="505"/>
        <end position="537"/>
    </location>
</feature>
<gene>
    <name evidence="14 15" type="primary">LOC108625991</name>
</gene>
<feature type="compositionally biased region" description="Basic and acidic residues" evidence="11">
    <location>
        <begin position="793"/>
        <end position="802"/>
    </location>
</feature>
<feature type="compositionally biased region" description="Basic and acidic residues" evidence="11">
    <location>
        <begin position="1149"/>
        <end position="1159"/>
    </location>
</feature>
<dbReference type="PANTHER" id="PTHR12953">
    <property type="entry name" value="MEMBRANE PROTEIN CH1 RELATED"/>
    <property type="match status" value="1"/>
</dbReference>
<accession>A0AAJ7S2M2</accession>
<keyword evidence="7" id="KW-0325">Glycoprotein</keyword>
<reference evidence="14 15" key="1">
    <citation type="submission" date="2025-04" db="UniProtKB">
        <authorList>
            <consortium name="RefSeq"/>
        </authorList>
    </citation>
    <scope>IDENTIFICATION</scope>
    <source>
        <tissue evidence="14 15">Whole body</tissue>
    </source>
</reference>
<keyword evidence="2" id="KW-0812">Transmembrane</keyword>
<feature type="region of interest" description="Disordered" evidence="11">
    <location>
        <begin position="1263"/>
        <end position="1286"/>
    </location>
</feature>
<dbReference type="Pfam" id="PF07738">
    <property type="entry name" value="Sad1_UNC"/>
    <property type="match status" value="1"/>
</dbReference>
<keyword evidence="13" id="KW-1185">Reference proteome</keyword>
<evidence type="ECO:0000256" key="3">
    <source>
        <dbReference type="ARBA" id="ARBA00022729"/>
    </source>
</evidence>
<dbReference type="GeneID" id="108625991"/>
<dbReference type="GO" id="GO:0034975">
    <property type="term" value="P:protein folding in endoplasmic reticulum"/>
    <property type="evidence" value="ECO:0007669"/>
    <property type="project" value="TreeGrafter"/>
</dbReference>
<evidence type="ECO:0000256" key="4">
    <source>
        <dbReference type="ARBA" id="ARBA00022824"/>
    </source>
</evidence>
<evidence type="ECO:0000256" key="7">
    <source>
        <dbReference type="ARBA" id="ARBA00023180"/>
    </source>
</evidence>
<feature type="compositionally biased region" description="Basic residues" evidence="11">
    <location>
        <begin position="1379"/>
        <end position="1388"/>
    </location>
</feature>
<feature type="compositionally biased region" description="Acidic residues" evidence="11">
    <location>
        <begin position="519"/>
        <end position="534"/>
    </location>
</feature>
<feature type="region of interest" description="Disordered" evidence="11">
    <location>
        <begin position="331"/>
        <end position="356"/>
    </location>
</feature>
<feature type="compositionally biased region" description="Polar residues" evidence="11">
    <location>
        <begin position="338"/>
        <end position="347"/>
    </location>
</feature>
<feature type="compositionally biased region" description="Basic and acidic residues" evidence="11">
    <location>
        <begin position="811"/>
        <end position="826"/>
    </location>
</feature>
<proteinExistence type="inferred from homology"/>
<protein>
    <submittedName>
        <fullName evidence="14 15">SUN domain-containing ossification factor isoform X1</fullName>
    </submittedName>
</protein>
<feature type="compositionally biased region" description="Low complexity" evidence="11">
    <location>
        <begin position="1263"/>
        <end position="1273"/>
    </location>
</feature>
<comment type="similarity">
    <text evidence="9">Belongs to the SLP1 family.</text>
</comment>
<dbReference type="RefSeq" id="XP_026670212.1">
    <property type="nucleotide sequence ID" value="XM_026814411.1"/>
</dbReference>
<feature type="compositionally biased region" description="Polar residues" evidence="11">
    <location>
        <begin position="1396"/>
        <end position="1407"/>
    </location>
</feature>
<dbReference type="RefSeq" id="XP_026670211.1">
    <property type="nucleotide sequence ID" value="XM_026814410.1"/>
</dbReference>
<feature type="domain" description="SUN" evidence="12">
    <location>
        <begin position="338"/>
        <end position="498"/>
    </location>
</feature>
<evidence type="ECO:0000256" key="9">
    <source>
        <dbReference type="ARBA" id="ARBA00061226"/>
    </source>
</evidence>
<evidence type="ECO:0000256" key="11">
    <source>
        <dbReference type="SAM" id="MobiDB-lite"/>
    </source>
</evidence>
<dbReference type="InterPro" id="IPR012919">
    <property type="entry name" value="SUN_dom"/>
</dbReference>
<sequence length="1407" mass="157953">MKICVTCIYWSLLFISVASSALLFIIVASENTQSKHYSSFKKNETSKTYDNDTLIDMGPDNLDTSTILINELQDLRNVERNYKDHYYHEEFTEEPTGFQTVTNDETRKAENPYKDPDIVAESLTQQPNLSQGMSENEQATLLTLMDTTVAELQSLAEPKLTSDFPRTRLYPKNSSLLTKAGGNIAQKTKQEQLEISATSTIVDDETTEKSNVTDNFEEGSLLPNLGDQETPEVLVVRAEQVPITESDSKGSGIKSGETTTSETITTEKVDGPFITNPELIDIEAEARLLEDSRDEVTATILGDEIVPVASTSPHEDIPSFSEWTQKRLEEAEKKKTHPNASVQNSGAATRGTGGMKVRSKNYASPDCGAKIVAANAEARSARSVLVSTRDEYMLNTCTSRIWFVVELCEAIQAKKIELANFELFSSSPKDFSVYISDRFPTRDWSPVGQFTAKDMKDIQSFALQPQLFGKFIKVELQTYYGSEHFCPISLFCAYGTSEFEVLETETENQAPREVHAHVDDEEDSDEEEVLDTQDGEPPRNLFGSARDAVLSIMKKAAEVLVKSSDLTYNNITKIQQSIDSGNILQNSFVSCTTPRYTILCDNCSDQEFAKIFQLVSCREQQLNQLLKIDLVNRTLKQTGLCKMHGVRVEDFATKGIENVNTGQEKFDQTLGTTKNFQLTFITSILRSEYVAALCNVLAIKERKMVMNTSHEILLNFKETTKEDKQKELSSDAIKSVHHVTTTRSTNTNLDTFSRDSKKSTLDSLNRDVNKFTNTPIETSSSSESILSQKKPTKLSEKEEVKNDSLISTVESSKDSTEETVKPETTVKSRITVPVSLNIGQNPTPTPGDQHSGTQEPFFTTGTSGESSVQPMTSQSITDIDINEIPTNEIAFDMEFSDTNIPNRVEKVDRLDHEGKQGQTESSENAQEMKLPSQDALVFDNILSDLKDFEAEAVHIHNGPATSASVAQSTTNTTPQKESVFLRLSNRIKALERNMSLSGQYLEELSWRYKKQVEEMQKSLERTVSAMSEETRKRDERELKRAEEIAILRDEIMNLSNSVKNLIYDRDSWRGKISMLAQQILLICSKALVIYLILLYCWGKPVETKEKTRSEKDVTRRKSAENFGSHIKKVKKRRPSEIASHITGTYRELMISHRSHESKKEKKRKRRRTTTLIGDQANTQQEIVPNIVDKIGVIRTVPSSVEVLQTTDFHNPVACKKLKSASESNVDRFVESEMKYNILLSNVDSSKMGSARDLELNVSYIENSNETNSSSSNTFPEKSKEHTSNELSTDLFNSKSISGILKDTRLNVTSSFMRTALSTRRKRKTYLNDVNGEWNDGIDDKNQDNLVYSEKIDTDADTTVNGTLMNQSDESRSSSVTSMLKKKEKKGTGFRKMDQTIIAQPSQSSQPK</sequence>
<dbReference type="GO" id="GO:0005789">
    <property type="term" value="C:endoplasmic reticulum membrane"/>
    <property type="evidence" value="ECO:0007669"/>
    <property type="project" value="UniProtKB-SubCell"/>
</dbReference>
<evidence type="ECO:0000313" key="15">
    <source>
        <dbReference type="RefSeq" id="XP_026670212.1"/>
    </source>
</evidence>
<dbReference type="PROSITE" id="PS51469">
    <property type="entry name" value="SUN"/>
    <property type="match status" value="1"/>
</dbReference>
<dbReference type="InterPro" id="IPR045120">
    <property type="entry name" value="Suco/Slp1-like"/>
</dbReference>
<evidence type="ECO:0000313" key="13">
    <source>
        <dbReference type="Proteomes" id="UP000694925"/>
    </source>
</evidence>
<evidence type="ECO:0000256" key="6">
    <source>
        <dbReference type="ARBA" id="ARBA00023136"/>
    </source>
</evidence>
<evidence type="ECO:0000256" key="10">
    <source>
        <dbReference type="ARBA" id="ARBA00064635"/>
    </source>
</evidence>
<evidence type="ECO:0000259" key="12">
    <source>
        <dbReference type="PROSITE" id="PS51469"/>
    </source>
</evidence>
<keyword evidence="4" id="KW-0256">Endoplasmic reticulum</keyword>